<proteinExistence type="predicted"/>
<accession>A0A0D0CGP5</accession>
<dbReference type="OrthoDB" id="3269932at2759"/>
<gene>
    <name evidence="3" type="ORF">GYMLUDRAFT_177880</name>
</gene>
<feature type="non-terminal residue" evidence="3">
    <location>
        <position position="1"/>
    </location>
</feature>
<feature type="domain" description="Nephrocystin 3-like N-terminal" evidence="2">
    <location>
        <begin position="2"/>
        <end position="72"/>
    </location>
</feature>
<dbReference type="InterPro" id="IPR056884">
    <property type="entry name" value="NPHP3-like_N"/>
</dbReference>
<evidence type="ECO:0000259" key="2">
    <source>
        <dbReference type="Pfam" id="PF24883"/>
    </source>
</evidence>
<dbReference type="Pfam" id="PF24883">
    <property type="entry name" value="NPHP3_N"/>
    <property type="match status" value="1"/>
</dbReference>
<organism evidence="3 4">
    <name type="scientific">Collybiopsis luxurians FD-317 M1</name>
    <dbReference type="NCBI Taxonomy" id="944289"/>
    <lineage>
        <taxon>Eukaryota</taxon>
        <taxon>Fungi</taxon>
        <taxon>Dikarya</taxon>
        <taxon>Basidiomycota</taxon>
        <taxon>Agaricomycotina</taxon>
        <taxon>Agaricomycetes</taxon>
        <taxon>Agaricomycetidae</taxon>
        <taxon>Agaricales</taxon>
        <taxon>Marasmiineae</taxon>
        <taxon>Omphalotaceae</taxon>
        <taxon>Collybiopsis</taxon>
        <taxon>Collybiopsis luxurians</taxon>
    </lineage>
</organism>
<dbReference type="HOGENOM" id="CLU_2677739_0_0_1"/>
<keyword evidence="1" id="KW-0677">Repeat</keyword>
<evidence type="ECO:0000313" key="3">
    <source>
        <dbReference type="EMBL" id="KIK54113.1"/>
    </source>
</evidence>
<keyword evidence="4" id="KW-1185">Reference proteome</keyword>
<sequence>IIPTLAYQLARYSRGFASLLRDILSRNPEISSKKPDEQMLRLFIEPWQDLMKYNQKIMKLPVLVVDALDECKMLK</sequence>
<protein>
    <recommendedName>
        <fullName evidence="2">Nephrocystin 3-like N-terminal domain-containing protein</fullName>
    </recommendedName>
</protein>
<evidence type="ECO:0000256" key="1">
    <source>
        <dbReference type="ARBA" id="ARBA00022737"/>
    </source>
</evidence>
<evidence type="ECO:0000313" key="4">
    <source>
        <dbReference type="Proteomes" id="UP000053593"/>
    </source>
</evidence>
<name>A0A0D0CGP5_9AGAR</name>
<dbReference type="Proteomes" id="UP000053593">
    <property type="component" value="Unassembled WGS sequence"/>
</dbReference>
<dbReference type="AlphaFoldDB" id="A0A0D0CGP5"/>
<dbReference type="EMBL" id="KN834820">
    <property type="protein sequence ID" value="KIK54113.1"/>
    <property type="molecule type" value="Genomic_DNA"/>
</dbReference>
<reference evidence="3 4" key="1">
    <citation type="submission" date="2014-04" db="EMBL/GenBank/DDBJ databases">
        <title>Evolutionary Origins and Diversification of the Mycorrhizal Mutualists.</title>
        <authorList>
            <consortium name="DOE Joint Genome Institute"/>
            <consortium name="Mycorrhizal Genomics Consortium"/>
            <person name="Kohler A."/>
            <person name="Kuo A."/>
            <person name="Nagy L.G."/>
            <person name="Floudas D."/>
            <person name="Copeland A."/>
            <person name="Barry K.W."/>
            <person name="Cichocki N."/>
            <person name="Veneault-Fourrey C."/>
            <person name="LaButti K."/>
            <person name="Lindquist E.A."/>
            <person name="Lipzen A."/>
            <person name="Lundell T."/>
            <person name="Morin E."/>
            <person name="Murat C."/>
            <person name="Riley R."/>
            <person name="Ohm R."/>
            <person name="Sun H."/>
            <person name="Tunlid A."/>
            <person name="Henrissat B."/>
            <person name="Grigoriev I.V."/>
            <person name="Hibbett D.S."/>
            <person name="Martin F."/>
        </authorList>
    </citation>
    <scope>NUCLEOTIDE SEQUENCE [LARGE SCALE GENOMIC DNA]</scope>
    <source>
        <strain evidence="3 4">FD-317 M1</strain>
    </source>
</reference>